<accession>A0A1H0GD12</accession>
<dbReference type="AlphaFoldDB" id="A0A1H0GD12"/>
<evidence type="ECO:0000313" key="3">
    <source>
        <dbReference type="Proteomes" id="UP000183200"/>
    </source>
</evidence>
<proteinExistence type="predicted"/>
<keyword evidence="2" id="KW-0378">Hydrolase</keyword>
<dbReference type="EMBL" id="FNGY01000011">
    <property type="protein sequence ID" value="SDO04728.1"/>
    <property type="molecule type" value="Genomic_DNA"/>
</dbReference>
<dbReference type="STRING" id="430522.BFS30_09050"/>
<feature type="domain" description="AB hydrolase-1" evidence="1">
    <location>
        <begin position="32"/>
        <end position="148"/>
    </location>
</feature>
<evidence type="ECO:0000259" key="1">
    <source>
        <dbReference type="Pfam" id="PF00561"/>
    </source>
</evidence>
<dbReference type="InterPro" id="IPR029058">
    <property type="entry name" value="AB_hydrolase_fold"/>
</dbReference>
<dbReference type="InterPro" id="IPR000073">
    <property type="entry name" value="AB_hydrolase_1"/>
</dbReference>
<name>A0A1H0GD12_9SPHI</name>
<dbReference type="SUPFAM" id="SSF53474">
    <property type="entry name" value="alpha/beta-Hydrolases"/>
    <property type="match status" value="1"/>
</dbReference>
<dbReference type="Gene3D" id="3.40.50.1820">
    <property type="entry name" value="alpha/beta hydrolase"/>
    <property type="match status" value="1"/>
</dbReference>
<dbReference type="RefSeq" id="WP_074611873.1">
    <property type="nucleotide sequence ID" value="NZ_FNGY01000011.1"/>
</dbReference>
<gene>
    <name evidence="2" type="ORF">SAMN05421820_111107</name>
</gene>
<dbReference type="Pfam" id="PF00561">
    <property type="entry name" value="Abhydrolase_1"/>
    <property type="match status" value="1"/>
</dbReference>
<keyword evidence="2" id="KW-0645">Protease</keyword>
<organism evidence="2 3">
    <name type="scientific">Pedobacter steynii</name>
    <dbReference type="NCBI Taxonomy" id="430522"/>
    <lineage>
        <taxon>Bacteria</taxon>
        <taxon>Pseudomonadati</taxon>
        <taxon>Bacteroidota</taxon>
        <taxon>Sphingobacteriia</taxon>
        <taxon>Sphingobacteriales</taxon>
        <taxon>Sphingobacteriaceae</taxon>
        <taxon>Pedobacter</taxon>
    </lineage>
</organism>
<reference evidence="3" key="1">
    <citation type="submission" date="2016-10" db="EMBL/GenBank/DDBJ databases">
        <authorList>
            <person name="Varghese N."/>
            <person name="Submissions S."/>
        </authorList>
    </citation>
    <scope>NUCLEOTIDE SEQUENCE [LARGE SCALE GENOMIC DNA]</scope>
    <source>
        <strain evidence="3">DSM 19110</strain>
    </source>
</reference>
<protein>
    <submittedName>
        <fullName evidence="2">Serine aminopeptidase, S33</fullName>
    </submittedName>
</protein>
<keyword evidence="2" id="KW-0031">Aminopeptidase</keyword>
<dbReference type="GO" id="GO:0004177">
    <property type="term" value="F:aminopeptidase activity"/>
    <property type="evidence" value="ECO:0007669"/>
    <property type="project" value="UniProtKB-KW"/>
</dbReference>
<sequence length="273" mass="30440">MIINEQFTLSGSSGKPIIGDCTYDDKSLNPAIIIFVHGFKGFKDWGAHHLVARYFAQKGYRYLKFNLSHSGVTSENLKDVTDLNAFSSNTVSKELADLNEVIGYVSLHYSGVPVYLIGHSRGGGLAIIQAANDSRINKLVTWAAIADFSGLWKVEQEEEWVKTGRIFVENARTKEKMPLNSTLLEDFNVHKEEFDILQAAGRISIPWLIIHGDEDVNVKFSVAQELAQKQLKAEIHKIEGANHVFGASHPYTLPDLPAHLLQVCEKTLEFLSS</sequence>
<dbReference type="Proteomes" id="UP000183200">
    <property type="component" value="Unassembled WGS sequence"/>
</dbReference>
<evidence type="ECO:0000313" key="2">
    <source>
        <dbReference type="EMBL" id="SDO04728.1"/>
    </source>
</evidence>
<keyword evidence="3" id="KW-1185">Reference proteome</keyword>
<dbReference type="OrthoDB" id="9808543at2"/>